<name>A0A1I0D1X9_9FIRM</name>
<evidence type="ECO:0000313" key="4">
    <source>
        <dbReference type="Proteomes" id="UP000198508"/>
    </source>
</evidence>
<dbReference type="Gene3D" id="3.40.50.510">
    <property type="entry name" value="Phosphotransferase system, mannose-type IIA component"/>
    <property type="match status" value="1"/>
</dbReference>
<evidence type="ECO:0000259" key="2">
    <source>
        <dbReference type="PROSITE" id="PS51096"/>
    </source>
</evidence>
<dbReference type="Proteomes" id="UP000198508">
    <property type="component" value="Unassembled WGS sequence"/>
</dbReference>
<protein>
    <submittedName>
        <fullName evidence="3">PTS system, mannose-specific IIA component</fullName>
    </submittedName>
</protein>
<organism evidence="3 4">
    <name type="scientific">Enterocloster lavalensis</name>
    <dbReference type="NCBI Taxonomy" id="460384"/>
    <lineage>
        <taxon>Bacteria</taxon>
        <taxon>Bacillati</taxon>
        <taxon>Bacillota</taxon>
        <taxon>Clostridia</taxon>
        <taxon>Lachnospirales</taxon>
        <taxon>Lachnospiraceae</taxon>
        <taxon>Enterocloster</taxon>
    </lineage>
</organism>
<dbReference type="STRING" id="460384.SAMN05216313_103260"/>
<evidence type="ECO:0000256" key="1">
    <source>
        <dbReference type="ARBA" id="ARBA00022679"/>
    </source>
</evidence>
<reference evidence="4" key="1">
    <citation type="submission" date="2016-10" db="EMBL/GenBank/DDBJ databases">
        <authorList>
            <person name="Varghese N."/>
            <person name="Submissions S."/>
        </authorList>
    </citation>
    <scope>NUCLEOTIDE SEQUENCE [LARGE SCALE GENOMIC DNA]</scope>
    <source>
        <strain evidence="4">NLAE-zl-G277</strain>
    </source>
</reference>
<dbReference type="PROSITE" id="PS51096">
    <property type="entry name" value="PTS_EIIA_TYPE_4"/>
    <property type="match status" value="1"/>
</dbReference>
<dbReference type="GO" id="GO:0009401">
    <property type="term" value="P:phosphoenolpyruvate-dependent sugar phosphotransferase system"/>
    <property type="evidence" value="ECO:0007669"/>
    <property type="project" value="InterPro"/>
</dbReference>
<dbReference type="RefSeq" id="WP_092361176.1">
    <property type="nucleotide sequence ID" value="NZ_CABJCG010000001.1"/>
</dbReference>
<accession>A0A1I0D1X9</accession>
<keyword evidence="4" id="KW-1185">Reference proteome</keyword>
<keyword evidence="1" id="KW-0808">Transferase</keyword>
<dbReference type="PANTHER" id="PTHR33799:SF1">
    <property type="entry name" value="PTS SYSTEM MANNOSE-SPECIFIC EIIAB COMPONENT-RELATED"/>
    <property type="match status" value="1"/>
</dbReference>
<evidence type="ECO:0000313" key="3">
    <source>
        <dbReference type="EMBL" id="SET25451.1"/>
    </source>
</evidence>
<dbReference type="GO" id="GO:0016740">
    <property type="term" value="F:transferase activity"/>
    <property type="evidence" value="ECO:0007669"/>
    <property type="project" value="UniProtKB-KW"/>
</dbReference>
<feature type="domain" description="PTS EIIA type-4" evidence="2">
    <location>
        <begin position="1"/>
        <end position="120"/>
    </location>
</feature>
<proteinExistence type="predicted"/>
<dbReference type="InterPro" id="IPR004701">
    <property type="entry name" value="PTS_EIIA_man-typ"/>
</dbReference>
<dbReference type="GO" id="GO:0016020">
    <property type="term" value="C:membrane"/>
    <property type="evidence" value="ECO:0007669"/>
    <property type="project" value="InterPro"/>
</dbReference>
<dbReference type="EMBL" id="FOIM01000003">
    <property type="protein sequence ID" value="SET25451.1"/>
    <property type="molecule type" value="Genomic_DNA"/>
</dbReference>
<sequence>MRRFVIASHHRMARGLKETLEFLTSRSDIVDISAYVDERDLDGQIREALAGFGPEDEVVIMTDMLGGSVNQKFCQYMSDRCHLICGVNLPCALSLVLQPEDVPLTREAVRSVVEEAKNHLIYVNEYETGENQDDE</sequence>
<dbReference type="SUPFAM" id="SSF53062">
    <property type="entry name" value="PTS system fructose IIA component-like"/>
    <property type="match status" value="1"/>
</dbReference>
<dbReference type="AlphaFoldDB" id="A0A1I0D1X9"/>
<dbReference type="Pfam" id="PF03610">
    <property type="entry name" value="EIIA-man"/>
    <property type="match status" value="1"/>
</dbReference>
<dbReference type="PANTHER" id="PTHR33799">
    <property type="entry name" value="PTS PERMEASE-RELATED-RELATED"/>
    <property type="match status" value="1"/>
</dbReference>
<gene>
    <name evidence="3" type="ORF">SAMN05216313_103260</name>
</gene>
<dbReference type="InterPro" id="IPR051471">
    <property type="entry name" value="Bacterial_PTS_sugar_comp"/>
</dbReference>
<dbReference type="InterPro" id="IPR036662">
    <property type="entry name" value="PTS_EIIA_man-typ_sf"/>
</dbReference>